<dbReference type="Proteomes" id="UP001212821">
    <property type="component" value="Chromosome"/>
</dbReference>
<evidence type="ECO:0000313" key="2">
    <source>
        <dbReference type="Proteomes" id="UP001212821"/>
    </source>
</evidence>
<evidence type="ECO:0000313" key="1">
    <source>
        <dbReference type="EMBL" id="WBP84691.1"/>
    </source>
</evidence>
<sequence>MIRWIDPADGVAGAGFGATPVIDGFASARLDHERCPATEEP</sequence>
<gene>
    <name evidence="1" type="ORF">O1G21_01710</name>
</gene>
<dbReference type="RefSeq" id="WP_270140101.1">
    <property type="nucleotide sequence ID" value="NZ_CP115450.1"/>
</dbReference>
<name>A0ABY7PWE6_9ACTN</name>
<reference evidence="2" key="1">
    <citation type="submission" date="2022-12" db="EMBL/GenBank/DDBJ databases">
        <authorList>
            <person name="Mo P."/>
        </authorList>
    </citation>
    <scope>NUCLEOTIDE SEQUENCE [LARGE SCALE GENOMIC DNA]</scope>
    <source>
        <strain evidence="2">HUAS 3-15</strain>
    </source>
</reference>
<dbReference type="EMBL" id="CP115450">
    <property type="protein sequence ID" value="WBP84691.1"/>
    <property type="molecule type" value="Genomic_DNA"/>
</dbReference>
<protein>
    <submittedName>
        <fullName evidence="1">Uncharacterized protein</fullName>
    </submittedName>
</protein>
<accession>A0ABY7PWE6</accession>
<organism evidence="1 2">
    <name type="scientific">Kitasatospora cathayae</name>
    <dbReference type="NCBI Taxonomy" id="3004092"/>
    <lineage>
        <taxon>Bacteria</taxon>
        <taxon>Bacillati</taxon>
        <taxon>Actinomycetota</taxon>
        <taxon>Actinomycetes</taxon>
        <taxon>Kitasatosporales</taxon>
        <taxon>Streptomycetaceae</taxon>
        <taxon>Kitasatospora</taxon>
    </lineage>
</organism>
<proteinExistence type="predicted"/>
<keyword evidence="2" id="KW-1185">Reference proteome</keyword>